<dbReference type="RefSeq" id="WP_014201754.1">
    <property type="nucleotide sequence ID" value="NC_016599.1"/>
</dbReference>
<dbReference type="Gene3D" id="3.40.50.300">
    <property type="entry name" value="P-loop containing nucleotide triphosphate hydrolases"/>
    <property type="match status" value="1"/>
</dbReference>
<evidence type="ECO:0000313" key="2">
    <source>
        <dbReference type="EMBL" id="AEV32398.1"/>
    </source>
</evidence>
<dbReference type="GO" id="GO:0008476">
    <property type="term" value="F:protein-tyrosine sulfotransferase activity"/>
    <property type="evidence" value="ECO:0007669"/>
    <property type="project" value="InterPro"/>
</dbReference>
<organism evidence="2 3">
    <name type="scientific">Owenweeksia hongkongensis (strain DSM 17368 / CIP 108786 / JCM 12287 / NRRL B-23963 / UST20020801)</name>
    <dbReference type="NCBI Taxonomy" id="926562"/>
    <lineage>
        <taxon>Bacteria</taxon>
        <taxon>Pseudomonadati</taxon>
        <taxon>Bacteroidota</taxon>
        <taxon>Flavobacteriia</taxon>
        <taxon>Flavobacteriales</taxon>
        <taxon>Owenweeksiaceae</taxon>
        <taxon>Owenweeksia</taxon>
    </lineage>
</organism>
<dbReference type="AlphaFoldDB" id="G8R7P5"/>
<evidence type="ECO:0000313" key="3">
    <source>
        <dbReference type="Proteomes" id="UP000005631"/>
    </source>
</evidence>
<evidence type="ECO:0000256" key="1">
    <source>
        <dbReference type="ARBA" id="ARBA00022679"/>
    </source>
</evidence>
<dbReference type="EMBL" id="CP003156">
    <property type="protein sequence ID" value="AEV32398.1"/>
    <property type="molecule type" value="Genomic_DNA"/>
</dbReference>
<proteinExistence type="predicted"/>
<dbReference type="Proteomes" id="UP000005631">
    <property type="component" value="Chromosome"/>
</dbReference>
<accession>G8R7P5</accession>
<dbReference type="KEGG" id="oho:Oweho_1401"/>
<dbReference type="OrthoDB" id="5432096at2"/>
<keyword evidence="3" id="KW-1185">Reference proteome</keyword>
<sequence length="309" mass="35932">MEFLIFVAMANQGVIFLTGVGRSGTTMLQSMLHSHSEINFSVETHFIKRYVVPFLLTKEIVKGGTLASDKFIQRLSLKKQAELCSKDFASIEDLYQAFCEIMKPENDSTITFLGDKDTEYVRYFSHIKEFVPKAYMIHIVRDPRDVVASRLKTEWGAKRSPEFHMAEYQYYLKKVRKEGPELFGDRFYELKYEDLLENPKRELTGLLSVLNLTYEPEMLNFYKKGNDLVSDDERKWKDNVSKPLDKSNSGKWRSSLSINDAATLQHGLEDFFDEMDYDKVTAKVSLVQKMKVQAIKQLFVGKTFKERLK</sequence>
<dbReference type="SUPFAM" id="SSF52540">
    <property type="entry name" value="P-loop containing nucleoside triphosphate hydrolases"/>
    <property type="match status" value="1"/>
</dbReference>
<dbReference type="Pfam" id="PF13469">
    <property type="entry name" value="Sulfotransfer_3"/>
    <property type="match status" value="1"/>
</dbReference>
<keyword evidence="1 2" id="KW-0808">Transferase</keyword>
<dbReference type="PANTHER" id="PTHR12788">
    <property type="entry name" value="PROTEIN-TYROSINE SULFOTRANSFERASE 2"/>
    <property type="match status" value="1"/>
</dbReference>
<dbReference type="InterPro" id="IPR026634">
    <property type="entry name" value="TPST-like"/>
</dbReference>
<dbReference type="PANTHER" id="PTHR12788:SF10">
    <property type="entry name" value="PROTEIN-TYROSINE SULFOTRANSFERASE"/>
    <property type="match status" value="1"/>
</dbReference>
<dbReference type="HOGENOM" id="CLU_046916_1_2_10"/>
<protein>
    <submittedName>
        <fullName evidence="2">Sulfotransferase family protein</fullName>
    </submittedName>
</protein>
<dbReference type="STRING" id="926562.Oweho_1401"/>
<name>G8R7P5_OWEHD</name>
<dbReference type="eggNOG" id="COG3118">
    <property type="taxonomic scope" value="Bacteria"/>
</dbReference>
<gene>
    <name evidence="2" type="ordered locus">Oweho_1401</name>
</gene>
<dbReference type="InterPro" id="IPR027417">
    <property type="entry name" value="P-loop_NTPase"/>
</dbReference>
<reference evidence="2 3" key="1">
    <citation type="journal article" date="2012" name="Stand. Genomic Sci.">
        <title>Genome sequence of the orange-pigmented seawater bacterium Owenweeksia hongkongensis type strain (UST20020801(T)).</title>
        <authorList>
            <person name="Riedel T."/>
            <person name="Held B."/>
            <person name="Nolan M."/>
            <person name="Lucas S."/>
            <person name="Lapidus A."/>
            <person name="Tice H."/>
            <person name="Del Rio T.G."/>
            <person name="Cheng J.F."/>
            <person name="Han C."/>
            <person name="Tapia R."/>
            <person name="Goodwin L.A."/>
            <person name="Pitluck S."/>
            <person name="Liolios K."/>
            <person name="Mavromatis K."/>
            <person name="Pagani I."/>
            <person name="Ivanova N."/>
            <person name="Mikhailova N."/>
            <person name="Pati A."/>
            <person name="Chen A."/>
            <person name="Palaniappan K."/>
            <person name="Rohde M."/>
            <person name="Tindall B.J."/>
            <person name="Detter J.C."/>
            <person name="Goker M."/>
            <person name="Woyke T."/>
            <person name="Bristow J."/>
            <person name="Eisen J.A."/>
            <person name="Markowitz V."/>
            <person name="Hugenholtz P."/>
            <person name="Klenk H.P."/>
            <person name="Kyrpides N.C."/>
        </authorList>
    </citation>
    <scope>NUCLEOTIDE SEQUENCE</scope>
    <source>
        <strain evidence="3">DSM 17368 / JCM 12287 / NRRL B-23963</strain>
    </source>
</reference>